<dbReference type="AlphaFoldDB" id="B8LCE6"/>
<sequence>MVMATADNTAAAAQVIGRGILVRDVLRLLIIVMTIIMVILESSLEKLHHYLNETLNLPHGLQSTVEQVYNSLDSRIFLVENSKGMCGGDSHVMKWENDGGSVGKVDGASRWDELSQCMEFHSKMASKCWIPTKFWLVNDPHTPTIPQKFSLCWSNSKHLTTEMEQVQHVFEHVKMNEKLNPLAEQVRRIEKYLTPEAGRTKAKNKFVSVVICTQGKTTDEEGQTGTAVRKDLEKSLVSLAKLPVKIVLRLCTDDEEVVDYFNALDAKLDCDVLDDFWGEAMEVYLHNPWLTYGIGLHRIREAGLATDLIDDLDEKGFSLDQIHKFCTEFFLSDISAKRGNSLPHPRKDWTAFMDRLEQLMKREKLQWNPVKKRQTPWIDLGKLDSLYGRSKKHSDSPPRQRPARHAIHRGRQESDTDSFGAKDEFYHQHGTTSGHSAHREQHHTVHEHSCDPPGHGESHDSRPRRETSNAHARRASDTDAFNATHEYHRTTSSTSSSASTSAPSSPPLPPASSRPTRVSPPAMTPPADLTEVLQRWSHRAPSYRALNSLQQLLVTVPTLFPPQNQYVEKHEYYSRWKEFSEDAFNDESGDELNELLKRAVRKAKFFLHPDKIPKELTENQALLFKTVWDVLMESESVTLGD</sequence>
<keyword evidence="2" id="KW-1133">Transmembrane helix</keyword>
<evidence type="ECO:0000256" key="2">
    <source>
        <dbReference type="SAM" id="Phobius"/>
    </source>
</evidence>
<feature type="transmembrane region" description="Helical" evidence="2">
    <location>
        <begin position="25"/>
        <end position="44"/>
    </location>
</feature>
<dbReference type="HOGENOM" id="CLU_487942_0_0_1"/>
<keyword evidence="4" id="KW-1185">Reference proteome</keyword>
<reference evidence="3 4" key="1">
    <citation type="journal article" date="2004" name="Science">
        <title>The genome of the diatom Thalassiosira pseudonana: ecology, evolution, and metabolism.</title>
        <authorList>
            <person name="Armbrust E.V."/>
            <person name="Berges J.A."/>
            <person name="Bowler C."/>
            <person name="Green B.R."/>
            <person name="Martinez D."/>
            <person name="Putnam N.H."/>
            <person name="Zhou S."/>
            <person name="Allen A.E."/>
            <person name="Apt K.E."/>
            <person name="Bechner M."/>
            <person name="Brzezinski M.A."/>
            <person name="Chaal B.K."/>
            <person name="Chiovitti A."/>
            <person name="Davis A.K."/>
            <person name="Demarest M.S."/>
            <person name="Detter J.C."/>
            <person name="Glavina T."/>
            <person name="Goodstein D."/>
            <person name="Hadi M.Z."/>
            <person name="Hellsten U."/>
            <person name="Hildebrand M."/>
            <person name="Jenkins B.D."/>
            <person name="Jurka J."/>
            <person name="Kapitonov V.V."/>
            <person name="Kroger N."/>
            <person name="Lau W.W."/>
            <person name="Lane T.W."/>
            <person name="Larimer F.W."/>
            <person name="Lippmeier J.C."/>
            <person name="Lucas S."/>
            <person name="Medina M."/>
            <person name="Montsant A."/>
            <person name="Obornik M."/>
            <person name="Parker M.S."/>
            <person name="Palenik B."/>
            <person name="Pazour G.J."/>
            <person name="Richardson P.M."/>
            <person name="Rynearson T.A."/>
            <person name="Saito M.A."/>
            <person name="Schwartz D.C."/>
            <person name="Thamatrakoln K."/>
            <person name="Valentin K."/>
            <person name="Vardi A."/>
            <person name="Wilkerson F.P."/>
            <person name="Rokhsar D.S."/>
        </authorList>
    </citation>
    <scope>NUCLEOTIDE SEQUENCE [LARGE SCALE GENOMIC DNA]</scope>
    <source>
        <strain evidence="3 4">CCMP1335</strain>
    </source>
</reference>
<accession>B8LCE6</accession>
<dbReference type="OMA" id="NATHEYH"/>
<proteinExistence type="predicted"/>
<protein>
    <recommendedName>
        <fullName evidence="5">J domain-containing protein</fullName>
    </recommendedName>
</protein>
<evidence type="ECO:0008006" key="5">
    <source>
        <dbReference type="Google" id="ProtNLM"/>
    </source>
</evidence>
<feature type="compositionally biased region" description="Low complexity" evidence="1">
    <location>
        <begin position="490"/>
        <end position="503"/>
    </location>
</feature>
<evidence type="ECO:0000256" key="1">
    <source>
        <dbReference type="SAM" id="MobiDB-lite"/>
    </source>
</evidence>
<dbReference type="eggNOG" id="ENOG502RUJD">
    <property type="taxonomic scope" value="Eukaryota"/>
</dbReference>
<evidence type="ECO:0000313" key="4">
    <source>
        <dbReference type="Proteomes" id="UP000001449"/>
    </source>
</evidence>
<gene>
    <name evidence="3" type="ORF">THAPSDRAFT_10355</name>
</gene>
<organism evidence="3 4">
    <name type="scientific">Thalassiosira pseudonana</name>
    <name type="common">Marine diatom</name>
    <name type="synonym">Cyclotella nana</name>
    <dbReference type="NCBI Taxonomy" id="35128"/>
    <lineage>
        <taxon>Eukaryota</taxon>
        <taxon>Sar</taxon>
        <taxon>Stramenopiles</taxon>
        <taxon>Ochrophyta</taxon>
        <taxon>Bacillariophyta</taxon>
        <taxon>Coscinodiscophyceae</taxon>
        <taxon>Thalassiosirophycidae</taxon>
        <taxon>Thalassiosirales</taxon>
        <taxon>Thalassiosiraceae</taxon>
        <taxon>Thalassiosira</taxon>
    </lineage>
</organism>
<feature type="compositionally biased region" description="Basic and acidic residues" evidence="1">
    <location>
        <begin position="437"/>
        <end position="468"/>
    </location>
</feature>
<keyword evidence="2" id="KW-0472">Membrane</keyword>
<dbReference type="Proteomes" id="UP000001449">
    <property type="component" value="Chromosome 16"/>
</dbReference>
<dbReference type="EMBL" id="DS999417">
    <property type="protein sequence ID" value="EED86883.1"/>
    <property type="molecule type" value="Genomic_DNA"/>
</dbReference>
<keyword evidence="2" id="KW-0812">Transmembrane</keyword>
<dbReference type="InParanoid" id="B8LCE6"/>
<dbReference type="KEGG" id="tps:THAPSDRAFT_10355"/>
<reference evidence="3 4" key="2">
    <citation type="journal article" date="2008" name="Nature">
        <title>The Phaeodactylum genome reveals the evolutionary history of diatom genomes.</title>
        <authorList>
            <person name="Bowler C."/>
            <person name="Allen A.E."/>
            <person name="Badger J.H."/>
            <person name="Grimwood J."/>
            <person name="Jabbari K."/>
            <person name="Kuo A."/>
            <person name="Maheswari U."/>
            <person name="Martens C."/>
            <person name="Maumus F."/>
            <person name="Otillar R.P."/>
            <person name="Rayko E."/>
            <person name="Salamov A."/>
            <person name="Vandepoele K."/>
            <person name="Beszteri B."/>
            <person name="Gruber A."/>
            <person name="Heijde M."/>
            <person name="Katinka M."/>
            <person name="Mock T."/>
            <person name="Valentin K."/>
            <person name="Verret F."/>
            <person name="Berges J.A."/>
            <person name="Brownlee C."/>
            <person name="Cadoret J.P."/>
            <person name="Chiovitti A."/>
            <person name="Choi C.J."/>
            <person name="Coesel S."/>
            <person name="De Martino A."/>
            <person name="Detter J.C."/>
            <person name="Durkin C."/>
            <person name="Falciatore A."/>
            <person name="Fournet J."/>
            <person name="Haruta M."/>
            <person name="Huysman M.J."/>
            <person name="Jenkins B.D."/>
            <person name="Jiroutova K."/>
            <person name="Jorgensen R.E."/>
            <person name="Joubert Y."/>
            <person name="Kaplan A."/>
            <person name="Kroger N."/>
            <person name="Kroth P.G."/>
            <person name="La Roche J."/>
            <person name="Lindquist E."/>
            <person name="Lommer M."/>
            <person name="Martin-Jezequel V."/>
            <person name="Lopez P.J."/>
            <person name="Lucas S."/>
            <person name="Mangogna M."/>
            <person name="McGinnis K."/>
            <person name="Medlin L.K."/>
            <person name="Montsant A."/>
            <person name="Oudot-Le Secq M.P."/>
            <person name="Napoli C."/>
            <person name="Obornik M."/>
            <person name="Parker M.S."/>
            <person name="Petit J.L."/>
            <person name="Porcel B.M."/>
            <person name="Poulsen N."/>
            <person name="Robison M."/>
            <person name="Rychlewski L."/>
            <person name="Rynearson T.A."/>
            <person name="Schmutz J."/>
            <person name="Shapiro H."/>
            <person name="Siaut M."/>
            <person name="Stanley M."/>
            <person name="Sussman M.R."/>
            <person name="Taylor A.R."/>
            <person name="Vardi A."/>
            <person name="von Dassow P."/>
            <person name="Vyverman W."/>
            <person name="Willis A."/>
            <person name="Wyrwicz L.S."/>
            <person name="Rokhsar D.S."/>
            <person name="Weissenbach J."/>
            <person name="Armbrust E.V."/>
            <person name="Green B.R."/>
            <person name="Van de Peer Y."/>
            <person name="Grigoriev I.V."/>
        </authorList>
    </citation>
    <scope>NUCLEOTIDE SEQUENCE [LARGE SCALE GENOMIC DNA]</scope>
    <source>
        <strain evidence="3 4">CCMP1335</strain>
    </source>
</reference>
<dbReference type="GeneID" id="7449974"/>
<name>B8LCE6_THAPS</name>
<dbReference type="PaxDb" id="35128-Thaps10355"/>
<dbReference type="RefSeq" id="XP_002296682.1">
    <property type="nucleotide sequence ID" value="XM_002296646.1"/>
</dbReference>
<feature type="compositionally biased region" description="Basic and acidic residues" evidence="1">
    <location>
        <begin position="410"/>
        <end position="427"/>
    </location>
</feature>
<evidence type="ECO:0000313" key="3">
    <source>
        <dbReference type="EMBL" id="EED86883.1"/>
    </source>
</evidence>
<feature type="region of interest" description="Disordered" evidence="1">
    <location>
        <begin position="388"/>
        <end position="526"/>
    </location>
</feature>